<evidence type="ECO:0000256" key="1">
    <source>
        <dbReference type="ARBA" id="ARBA00022987"/>
    </source>
</evidence>
<dbReference type="Pfam" id="PF05121">
    <property type="entry name" value="GvpK"/>
    <property type="match status" value="1"/>
</dbReference>
<sequence>MDPSSIMKSLDTAKMPEGNIRFNDESNSTEDGLAQLVITVIELLRDLVERQAMDRVDSGRLSEDQVEALGESLMQLEEQMQRLKDFFGFTDEDLTIDLGPLGNLR</sequence>
<evidence type="ECO:0000256" key="3">
    <source>
        <dbReference type="ARBA" id="ARBA00035659"/>
    </source>
</evidence>
<dbReference type="AlphaFoldDB" id="A0A2P8HLI9"/>
<evidence type="ECO:0000313" key="5">
    <source>
        <dbReference type="EMBL" id="PSL47086.1"/>
    </source>
</evidence>
<evidence type="ECO:0000256" key="2">
    <source>
        <dbReference type="ARBA" id="ARBA00035108"/>
    </source>
</evidence>
<dbReference type="GO" id="GO:0031412">
    <property type="term" value="P:gas vesicle organization"/>
    <property type="evidence" value="ECO:0007669"/>
    <property type="project" value="InterPro"/>
</dbReference>
<reference evidence="5 6" key="1">
    <citation type="submission" date="2018-03" db="EMBL/GenBank/DDBJ databases">
        <title>Genomic Encyclopedia of Type Strains, Phase III (KMG-III): the genomes of soil and plant-associated and newly described type strains.</title>
        <authorList>
            <person name="Whitman W."/>
        </authorList>
    </citation>
    <scope>NUCLEOTIDE SEQUENCE [LARGE SCALE GENOMIC DNA]</scope>
    <source>
        <strain evidence="5 6">CGMCC 1.07653</strain>
    </source>
</reference>
<accession>A0A2P8HLI9</accession>
<dbReference type="Proteomes" id="UP000242310">
    <property type="component" value="Unassembled WGS sequence"/>
</dbReference>
<comment type="subcellular location">
    <subcellularLocation>
        <location evidence="2">Gas vesicle</location>
    </subcellularLocation>
</comment>
<comment type="caution">
    <text evidence="5">The sequence shown here is derived from an EMBL/GenBank/DDBJ whole genome shotgun (WGS) entry which is preliminary data.</text>
</comment>
<evidence type="ECO:0000256" key="4">
    <source>
        <dbReference type="SAM" id="MobiDB-lite"/>
    </source>
</evidence>
<dbReference type="RefSeq" id="WP_427909931.1">
    <property type="nucleotide sequence ID" value="NZ_PYAV01000005.1"/>
</dbReference>
<dbReference type="PANTHER" id="PTHR40137">
    <property type="entry name" value="PROTEIN GVPK 1"/>
    <property type="match status" value="1"/>
</dbReference>
<keyword evidence="6" id="KW-1185">Reference proteome</keyword>
<dbReference type="EMBL" id="PYAV01000005">
    <property type="protein sequence ID" value="PSL47086.1"/>
    <property type="molecule type" value="Genomic_DNA"/>
</dbReference>
<dbReference type="PANTHER" id="PTHR40137:SF2">
    <property type="entry name" value="PROTEIN GVPK 1"/>
    <property type="match status" value="1"/>
</dbReference>
<dbReference type="GO" id="GO:0031411">
    <property type="term" value="C:gas vesicle"/>
    <property type="evidence" value="ECO:0007669"/>
    <property type="project" value="UniProtKB-SubCell"/>
</dbReference>
<evidence type="ECO:0000313" key="6">
    <source>
        <dbReference type="Proteomes" id="UP000242310"/>
    </source>
</evidence>
<protein>
    <submittedName>
        <fullName evidence="5">Gas vesicle protein GvpK</fullName>
    </submittedName>
</protein>
<dbReference type="InterPro" id="IPR007805">
    <property type="entry name" value="GvpK"/>
</dbReference>
<comment type="similarity">
    <text evidence="3">Belongs to the gas vesicle GvpK family.</text>
</comment>
<organism evidence="5 6">
    <name type="scientific">Salsuginibacillus halophilus</name>
    <dbReference type="NCBI Taxonomy" id="517424"/>
    <lineage>
        <taxon>Bacteria</taxon>
        <taxon>Bacillati</taxon>
        <taxon>Bacillota</taxon>
        <taxon>Bacilli</taxon>
        <taxon>Bacillales</taxon>
        <taxon>Bacillaceae</taxon>
        <taxon>Salsuginibacillus</taxon>
    </lineage>
</organism>
<name>A0A2P8HLI9_9BACI</name>
<feature type="region of interest" description="Disordered" evidence="4">
    <location>
        <begin position="1"/>
        <end position="26"/>
    </location>
</feature>
<keyword evidence="1" id="KW-0304">Gas vesicle</keyword>
<proteinExistence type="inferred from homology"/>
<gene>
    <name evidence="5" type="ORF">B0H94_105242</name>
</gene>